<dbReference type="Proteomes" id="UP001597322">
    <property type="component" value="Unassembled WGS sequence"/>
</dbReference>
<dbReference type="SUPFAM" id="SSF53850">
    <property type="entry name" value="Periplasmic binding protein-like II"/>
    <property type="match status" value="1"/>
</dbReference>
<accession>A0ABW4M1U2</accession>
<feature type="domain" description="Solute-binding protein family 3/N-terminal" evidence="4">
    <location>
        <begin position="6"/>
        <end position="238"/>
    </location>
</feature>
<dbReference type="Gene3D" id="3.40.190.10">
    <property type="entry name" value="Periplasmic binding protein-like II"/>
    <property type="match status" value="2"/>
</dbReference>
<dbReference type="PANTHER" id="PTHR30085:SF2">
    <property type="entry name" value="GLUTAMATE_ASPARTATE IMPORT SOLUTE-BINDING PROTEIN"/>
    <property type="match status" value="1"/>
</dbReference>
<evidence type="ECO:0000256" key="2">
    <source>
        <dbReference type="ARBA" id="ARBA00022448"/>
    </source>
</evidence>
<organism evidence="5 6">
    <name type="scientific">Rhizobium helianthi</name>
    <dbReference type="NCBI Taxonomy" id="1132695"/>
    <lineage>
        <taxon>Bacteria</taxon>
        <taxon>Pseudomonadati</taxon>
        <taxon>Pseudomonadota</taxon>
        <taxon>Alphaproteobacteria</taxon>
        <taxon>Hyphomicrobiales</taxon>
        <taxon>Rhizobiaceae</taxon>
        <taxon>Rhizobium/Agrobacterium group</taxon>
        <taxon>Rhizobium</taxon>
    </lineage>
</organism>
<dbReference type="RefSeq" id="WP_377398969.1">
    <property type="nucleotide sequence ID" value="NZ_JBHUEQ010000015.1"/>
</dbReference>
<dbReference type="Pfam" id="PF00497">
    <property type="entry name" value="SBP_bac_3"/>
    <property type="match status" value="1"/>
</dbReference>
<dbReference type="CDD" id="cd13688">
    <property type="entry name" value="PBP2_GltI_DEBP"/>
    <property type="match status" value="1"/>
</dbReference>
<evidence type="ECO:0000256" key="3">
    <source>
        <dbReference type="ARBA" id="ARBA00022729"/>
    </source>
</evidence>
<dbReference type="InterPro" id="IPR051455">
    <property type="entry name" value="Bact_solute-bind_prot3"/>
</dbReference>
<sequence>MRSTSKIIIGYGTAPPFSFQNANGEVVGYSIDLCKAMVEEMRKELRLAKLRIEYVSRTPANRLQLLNDGTMDLECSSSTNTPERRKVANFSPPHFIMQTRFVSLARSNIRSIEDLRGKSISVVLGTINIGQILQISRDRKLGLISVPVGEVQDAFDLVTAGKVSAFAMDDVLLYNLVEESGRPQDYVVSDANLTTAAPYGFMSRLHDAEFSDLVKRTALRVYRSPEMQVIYDRWFMKPIGEKRHVLNLPMSEELKASFAGAD</sequence>
<keyword evidence="6" id="KW-1185">Reference proteome</keyword>
<name>A0ABW4M1U2_9HYPH</name>
<protein>
    <submittedName>
        <fullName evidence="5">Amino acid ABC transporter substrate-binding protein</fullName>
    </submittedName>
</protein>
<evidence type="ECO:0000313" key="6">
    <source>
        <dbReference type="Proteomes" id="UP001597322"/>
    </source>
</evidence>
<dbReference type="PANTHER" id="PTHR30085">
    <property type="entry name" value="AMINO ACID ABC TRANSPORTER PERMEASE"/>
    <property type="match status" value="1"/>
</dbReference>
<keyword evidence="2" id="KW-0813">Transport</keyword>
<dbReference type="SMART" id="SM00062">
    <property type="entry name" value="PBPb"/>
    <property type="match status" value="1"/>
</dbReference>
<comment type="similarity">
    <text evidence="1">Belongs to the bacterial solute-binding protein 3 family.</text>
</comment>
<comment type="caution">
    <text evidence="5">The sequence shown here is derived from an EMBL/GenBank/DDBJ whole genome shotgun (WGS) entry which is preliminary data.</text>
</comment>
<keyword evidence="3" id="KW-0732">Signal</keyword>
<dbReference type="EMBL" id="JBHUEQ010000015">
    <property type="protein sequence ID" value="MFD1745386.1"/>
    <property type="molecule type" value="Genomic_DNA"/>
</dbReference>
<dbReference type="InterPro" id="IPR001638">
    <property type="entry name" value="Solute-binding_3/MltF_N"/>
</dbReference>
<evidence type="ECO:0000313" key="5">
    <source>
        <dbReference type="EMBL" id="MFD1745386.1"/>
    </source>
</evidence>
<gene>
    <name evidence="5" type="ORF">ACFSE1_07945</name>
</gene>
<evidence type="ECO:0000259" key="4">
    <source>
        <dbReference type="SMART" id="SM00062"/>
    </source>
</evidence>
<reference evidence="6" key="1">
    <citation type="journal article" date="2019" name="Int. J. Syst. Evol. Microbiol.">
        <title>The Global Catalogue of Microorganisms (GCM) 10K type strain sequencing project: providing services to taxonomists for standard genome sequencing and annotation.</title>
        <authorList>
            <consortium name="The Broad Institute Genomics Platform"/>
            <consortium name="The Broad Institute Genome Sequencing Center for Infectious Disease"/>
            <person name="Wu L."/>
            <person name="Ma J."/>
        </authorList>
    </citation>
    <scope>NUCLEOTIDE SEQUENCE [LARGE SCALE GENOMIC DNA]</scope>
    <source>
        <strain evidence="6">CG52</strain>
    </source>
</reference>
<evidence type="ECO:0000256" key="1">
    <source>
        <dbReference type="ARBA" id="ARBA00010333"/>
    </source>
</evidence>
<proteinExistence type="inferred from homology"/>